<evidence type="ECO:0000313" key="9">
    <source>
        <dbReference type="Proteomes" id="UP000676035"/>
    </source>
</evidence>
<keyword evidence="9" id="KW-1185">Reference proteome</keyword>
<dbReference type="SUPFAM" id="SSF52058">
    <property type="entry name" value="L domain-like"/>
    <property type="match status" value="1"/>
</dbReference>
<dbReference type="Pfam" id="PF20178">
    <property type="entry name" value="ToxA_N"/>
    <property type="match status" value="1"/>
</dbReference>
<dbReference type="InterPro" id="IPR001611">
    <property type="entry name" value="Leu-rich_rpt"/>
</dbReference>
<evidence type="ECO:0000256" key="4">
    <source>
        <dbReference type="ARBA" id="ARBA00022737"/>
    </source>
</evidence>
<comment type="caution">
    <text evidence="6">Lacks conserved residue(s) required for the propagation of feature annotation.</text>
</comment>
<evidence type="ECO:0000256" key="2">
    <source>
        <dbReference type="ARBA" id="ARBA00012483"/>
    </source>
</evidence>
<dbReference type="EMBL" id="JAGYHF010000004">
    <property type="protein sequence ID" value="MBS4078313.1"/>
    <property type="molecule type" value="Genomic_DNA"/>
</dbReference>
<keyword evidence="6" id="KW-1035">Host cytoplasm</keyword>
<dbReference type="Pfam" id="PF14496">
    <property type="entry name" value="NEL"/>
    <property type="match status" value="1"/>
</dbReference>
<protein>
    <recommendedName>
        <fullName evidence="2">RING-type E3 ubiquitin transferase</fullName>
        <ecNumber evidence="2">2.3.2.27</ecNumber>
    </recommendedName>
</protein>
<comment type="catalytic activity">
    <reaction evidence="1">
        <text>S-ubiquitinyl-[E2 ubiquitin-conjugating enzyme]-L-cysteine + [acceptor protein]-L-lysine = [E2 ubiquitin-conjugating enzyme]-L-cysteine + N(6)-ubiquitinyl-[acceptor protein]-L-lysine.</text>
        <dbReference type="EC" id="2.3.2.27"/>
    </reaction>
</comment>
<dbReference type="RefSeq" id="WP_212544517.1">
    <property type="nucleotide sequence ID" value="NZ_JAGYHF010000004.1"/>
</dbReference>
<evidence type="ECO:0000256" key="1">
    <source>
        <dbReference type="ARBA" id="ARBA00000900"/>
    </source>
</evidence>
<gene>
    <name evidence="8" type="ORF">KFS80_08465</name>
</gene>
<sequence>MTENAETRRNRHQQWALKLEAVLPHSATRFTRDLIEDRWGKDIAPMTSQLAYLQYDFRGYPALEGIHQGRLTRTESLLHAAMSNQQTVGAGRFGETVFGLYTPPPVGPPIKVVDIDESAFPEGGHADYEGIYQQTIPQRYEPHTQLAVQPHAFKRWVWTLELKHQYSAYVEQAWPSDAVIETNKSYPLKAAVKSAYVMAAYLQHQEQTLSGEGLKLALHGAGLNPQQSWDSLTLEHLQGRFIEPKDIQFSRLRIYRYVATDIWCFSQPGHARRLLYVPGNSSPFQEFADVQAMRHWLTEAGRNIDMTKALAAHFREDDRADGVLHAGVLTALQGMAMYPRQHHLTTTAGFFNNDGYWDPCDYADLESAPAGTDPFAQMVKAMKQAALDSIATIRDDAEVNRQQLSAVVEPLVQWLNRYAPLALLIPGGEGLLTLAGLIDAGYGLAETANATNSTERSQGITRTVFGVLNALPVLAGQLIAHAEPSVVKSLQDESVVARQAAEQSAGVAEPGVTPSVEKPIALMRGIGPSVEQFSNHVLLQIRHVSGVSDDALRLMQTDGRAPTPILQDTINRFAIDQALQEAIDAFPENSAQAQQLQRARTESFHQRHEALQQSDNSWVRLFRQQYPQLSTSAVEQMLDRAGLDIAAPHTLADSKRVFSQLADKAQQYEQQFRLCRAYEGLYLKSSVSADCDVLVLHTLERLPGWSSATRIEVLESAAGSRVIDSIGTVSASVKTQLIKSPGMAFEQRLLDALSIEQRSALGLRIDHELADFQAKIRLHALSQPALRLGLRRMDTGAPFHFAGLRGGGFPATAQDADLSIQVMRLQVKEIYPTVSDAQADDFLRALGSGAQVELDRLRLQMGQLGNDITEWIEDIHTDIHDMEVELLPESEGLAQGMSAVEIEDENDARIEARMDREREIRHELAEELIALWQGRGDPDSRVYEDGRFVGFHLGMDFDPMHSLPQLNIKFRDVISLSMPYFRVTQRGSINGFLESFPNLRWLGMRGVDLRLFNELGQEVGRLPPAISQMSQLEILNLSSTGLVLTDETAGKIAELKRLRIIDLSDNPLGVTPLLMGMPQLNQLKLRGTGLTTSPIGIFDYPYLRRLDLRDNRLTRIPEAVRRQSVAEGNVLLSGNPLSDPDSLRWVVEHRQQSGINVWMAKPTHTVFLPGAWTKGLSVERAELFSARWERIAVMPGGDRFFGTLEWMTRTADFLVDYAPLQIRVWKMIEEMDTSPALCRYLFQEVRWSPLDGHDPFASFTRLEERIATFIASSVKRPRLDGAASS</sequence>
<dbReference type="InterPro" id="IPR029487">
    <property type="entry name" value="NEL_dom"/>
</dbReference>
<name>A0ABS5MVG8_9PSED</name>
<feature type="domain" description="NEL" evidence="7">
    <location>
        <begin position="1164"/>
        <end position="1285"/>
    </location>
</feature>
<comment type="similarity">
    <text evidence="6">Belongs to the LRR-containing bacterial E3 ligase family.</text>
</comment>
<evidence type="ECO:0000256" key="5">
    <source>
        <dbReference type="ARBA" id="ARBA00023026"/>
    </source>
</evidence>
<dbReference type="PANTHER" id="PTHR48051">
    <property type="match status" value="1"/>
</dbReference>
<accession>A0ABS5MVG8</accession>
<dbReference type="PROSITE" id="PS52053">
    <property type="entry name" value="NEL"/>
    <property type="match status" value="1"/>
</dbReference>
<evidence type="ECO:0000259" key="7">
    <source>
        <dbReference type="PROSITE" id="PS52053"/>
    </source>
</evidence>
<dbReference type="PROSITE" id="PS51450">
    <property type="entry name" value="LRR"/>
    <property type="match status" value="1"/>
</dbReference>
<evidence type="ECO:0000313" key="8">
    <source>
        <dbReference type="EMBL" id="MBS4078313.1"/>
    </source>
</evidence>
<reference evidence="8 9" key="1">
    <citation type="submission" date="2021-04" db="EMBL/GenBank/DDBJ databases">
        <title>Pseudomonas rustica sp. nov. isolated from raw milk.</title>
        <authorList>
            <person name="Fiedler G."/>
            <person name="Gieschler S."/>
            <person name="Kabisch J."/>
            <person name="Grimmler C."/>
            <person name="Brinks E."/>
            <person name="Wagner N."/>
            <person name="Hetzer B."/>
            <person name="Franz C.M.A.P."/>
            <person name="Boehnlein C."/>
        </authorList>
    </citation>
    <scope>NUCLEOTIDE SEQUENCE [LARGE SCALE GENOMIC DNA]</scope>
    <source>
        <strain evidence="8 9">MBT-4</strain>
    </source>
</reference>
<dbReference type="Gene3D" id="3.80.10.10">
    <property type="entry name" value="Ribonuclease Inhibitor"/>
    <property type="match status" value="1"/>
</dbReference>
<keyword evidence="6" id="KW-0833">Ubl conjugation pathway</keyword>
<dbReference type="PANTHER" id="PTHR48051:SF1">
    <property type="entry name" value="RAS SUPPRESSOR PROTEIN 1"/>
    <property type="match status" value="1"/>
</dbReference>
<comment type="caution">
    <text evidence="8">The sequence shown here is derived from an EMBL/GenBank/DDBJ whole genome shotgun (WGS) entry which is preliminary data.</text>
</comment>
<dbReference type="Proteomes" id="UP000676035">
    <property type="component" value="Unassembled WGS sequence"/>
</dbReference>
<keyword evidence="3" id="KW-0433">Leucine-rich repeat</keyword>
<dbReference type="InterPro" id="IPR046673">
    <property type="entry name" value="ToxA_N"/>
</dbReference>
<dbReference type="EC" id="2.3.2.27" evidence="2"/>
<keyword evidence="6" id="KW-0964">Secreted</keyword>
<keyword evidence="4" id="KW-0677">Repeat</keyword>
<keyword evidence="5" id="KW-0843">Virulence</keyword>
<evidence type="ECO:0000256" key="3">
    <source>
        <dbReference type="ARBA" id="ARBA00022614"/>
    </source>
</evidence>
<dbReference type="InterPro" id="IPR032675">
    <property type="entry name" value="LRR_dom_sf"/>
</dbReference>
<dbReference type="InterPro" id="IPR050216">
    <property type="entry name" value="LRR_domain-containing"/>
</dbReference>
<evidence type="ECO:0000256" key="6">
    <source>
        <dbReference type="PROSITE-ProRule" id="PRU01398"/>
    </source>
</evidence>
<organism evidence="8 9">
    <name type="scientific">Pseudomonas rustica</name>
    <dbReference type="NCBI Taxonomy" id="2827099"/>
    <lineage>
        <taxon>Bacteria</taxon>
        <taxon>Pseudomonadati</taxon>
        <taxon>Pseudomonadota</taxon>
        <taxon>Gammaproteobacteria</taxon>
        <taxon>Pseudomonadales</taxon>
        <taxon>Pseudomonadaceae</taxon>
        <taxon>Pseudomonas</taxon>
    </lineage>
</organism>
<proteinExistence type="inferred from homology"/>